<reference evidence="1 2" key="2">
    <citation type="journal article" date="2016" name="Int. J. Syst. Evol. Microbiol.">
        <title>Flavisolibacter tropicus sp. nov., isolated from tropical soil.</title>
        <authorList>
            <person name="Lee J.J."/>
            <person name="Kang M.S."/>
            <person name="Kim G.S."/>
            <person name="Lee C.S."/>
            <person name="Lim S."/>
            <person name="Lee J."/>
            <person name="Roh S.H."/>
            <person name="Kang H."/>
            <person name="Ha J.M."/>
            <person name="Bae S."/>
            <person name="Jung H.Y."/>
            <person name="Kim M.K."/>
        </authorList>
    </citation>
    <scope>NUCLEOTIDE SEQUENCE [LARGE SCALE GENOMIC DNA]</scope>
    <source>
        <strain evidence="1 2">LCS9</strain>
    </source>
</reference>
<dbReference type="AlphaFoldDB" id="A0A172TW07"/>
<gene>
    <name evidence="1" type="ORF">SY85_12875</name>
</gene>
<dbReference type="EMBL" id="CP011390">
    <property type="protein sequence ID" value="ANE51269.1"/>
    <property type="molecule type" value="Genomic_DNA"/>
</dbReference>
<evidence type="ECO:0000313" key="1">
    <source>
        <dbReference type="EMBL" id="ANE51269.1"/>
    </source>
</evidence>
<organism evidence="1 2">
    <name type="scientific">Flavisolibacter tropicus</name>
    <dbReference type="NCBI Taxonomy" id="1492898"/>
    <lineage>
        <taxon>Bacteria</taxon>
        <taxon>Pseudomonadati</taxon>
        <taxon>Bacteroidota</taxon>
        <taxon>Chitinophagia</taxon>
        <taxon>Chitinophagales</taxon>
        <taxon>Chitinophagaceae</taxon>
        <taxon>Flavisolibacter</taxon>
    </lineage>
</organism>
<dbReference type="Proteomes" id="UP000077177">
    <property type="component" value="Chromosome"/>
</dbReference>
<sequence length="275" mass="30780">MFTRKAALLLCWNDYYRAWGKAIPMRTLAVLALVSLSIAGILTGCQKELSYVSPDNTTTKNSPHSFAISFPPGTISIASVDSVVVDLINSNAANYRHLTLEKMGTRFVSVSKVPEMGYDAYIIIYLHPENTNSSALLYHQVYGGGNEAISKAAPKTLTDEAGWQLMGRTFSRENEFFALVGVSPTNPLLYLFTNVQKRDYIYVDKSYLNSDQSISNGSYEYRATTPLSHPIAIKDAFQTMATQMQGKTWTTFSSMAFVRNTETAQENSYYFEYMK</sequence>
<accession>A0A172TW07</accession>
<dbReference type="KEGG" id="fla:SY85_12875"/>
<proteinExistence type="predicted"/>
<name>A0A172TW07_9BACT</name>
<dbReference type="STRING" id="1492898.SY85_12875"/>
<keyword evidence="2" id="KW-1185">Reference proteome</keyword>
<evidence type="ECO:0000313" key="2">
    <source>
        <dbReference type="Proteomes" id="UP000077177"/>
    </source>
</evidence>
<reference evidence="2" key="1">
    <citation type="submission" date="2015-01" db="EMBL/GenBank/DDBJ databases">
        <title>Flavisolibacter sp./LCS9/ whole genome sequencing.</title>
        <authorList>
            <person name="Kim M.K."/>
            <person name="Srinivasan S."/>
            <person name="Lee J.-J."/>
        </authorList>
    </citation>
    <scope>NUCLEOTIDE SEQUENCE [LARGE SCALE GENOMIC DNA]</scope>
    <source>
        <strain evidence="2">LCS9</strain>
    </source>
</reference>
<protein>
    <submittedName>
        <fullName evidence="1">Uncharacterized protein</fullName>
    </submittedName>
</protein>